<organism evidence="3 4">
    <name type="scientific">Debaryomyces hansenii (strain ATCC 36239 / CBS 767 / BCRC 21394 / JCM 1990 / NBRC 0083 / IGC 2968)</name>
    <name type="common">Yeast</name>
    <name type="synonym">Torulaspora hansenii</name>
    <dbReference type="NCBI Taxonomy" id="284592"/>
    <lineage>
        <taxon>Eukaryota</taxon>
        <taxon>Fungi</taxon>
        <taxon>Dikarya</taxon>
        <taxon>Ascomycota</taxon>
        <taxon>Saccharomycotina</taxon>
        <taxon>Pichiomycetes</taxon>
        <taxon>Debaryomycetaceae</taxon>
        <taxon>Debaryomyces</taxon>
    </lineage>
</organism>
<dbReference type="HOGENOM" id="CLU_119651_1_0_1"/>
<keyword evidence="2" id="KW-0472">Membrane</keyword>
<evidence type="ECO:0000256" key="1">
    <source>
        <dbReference type="SAM" id="MobiDB-lite"/>
    </source>
</evidence>
<keyword evidence="2" id="KW-0812">Transmembrane</keyword>
<dbReference type="OrthoDB" id="2253354at2759"/>
<evidence type="ECO:0000256" key="2">
    <source>
        <dbReference type="SAM" id="Phobius"/>
    </source>
</evidence>
<gene>
    <name evidence="3" type="ordered locus">DEHA2E16786g</name>
</gene>
<dbReference type="Proteomes" id="UP000000599">
    <property type="component" value="Chromosome E"/>
</dbReference>
<feature type="transmembrane region" description="Helical" evidence="2">
    <location>
        <begin position="51"/>
        <end position="69"/>
    </location>
</feature>
<reference evidence="3 4" key="1">
    <citation type="journal article" date="2004" name="Nature">
        <title>Genome evolution in yeasts.</title>
        <authorList>
            <consortium name="Genolevures"/>
            <person name="Dujon B."/>
            <person name="Sherman D."/>
            <person name="Fischer G."/>
            <person name="Durrens P."/>
            <person name="Casaregola S."/>
            <person name="Lafontaine I."/>
            <person name="de Montigny J."/>
            <person name="Marck C."/>
            <person name="Neuveglise C."/>
            <person name="Talla E."/>
            <person name="Goffard N."/>
            <person name="Frangeul L."/>
            <person name="Aigle M."/>
            <person name="Anthouard V."/>
            <person name="Babour A."/>
            <person name="Barbe V."/>
            <person name="Barnay S."/>
            <person name="Blanchin S."/>
            <person name="Beckerich J.M."/>
            <person name="Beyne E."/>
            <person name="Bleykasten C."/>
            <person name="Boisrame A."/>
            <person name="Boyer J."/>
            <person name="Cattolico L."/>
            <person name="Confanioleri F."/>
            <person name="de Daruvar A."/>
            <person name="Despons L."/>
            <person name="Fabre E."/>
            <person name="Fairhead C."/>
            <person name="Ferry-Dumazet H."/>
            <person name="Groppi A."/>
            <person name="Hantraye F."/>
            <person name="Hennequin C."/>
            <person name="Jauniaux N."/>
            <person name="Joyet P."/>
            <person name="Kachouri R."/>
            <person name="Kerrest A."/>
            <person name="Koszul R."/>
            <person name="Lemaire M."/>
            <person name="Lesur I."/>
            <person name="Ma L."/>
            <person name="Muller H."/>
            <person name="Nicaud J.M."/>
            <person name="Nikolski M."/>
            <person name="Oztas S."/>
            <person name="Ozier-Kalogeropoulos O."/>
            <person name="Pellenz S."/>
            <person name="Potier S."/>
            <person name="Richard G.F."/>
            <person name="Straub M.L."/>
            <person name="Suleau A."/>
            <person name="Swennene D."/>
            <person name="Tekaia F."/>
            <person name="Wesolowski-Louvel M."/>
            <person name="Westhof E."/>
            <person name="Wirth B."/>
            <person name="Zeniou-Meyer M."/>
            <person name="Zivanovic I."/>
            <person name="Bolotin-Fukuhara M."/>
            <person name="Thierry A."/>
            <person name="Bouchier C."/>
            <person name="Caudron B."/>
            <person name="Scarpelli C."/>
            <person name="Gaillardin C."/>
            <person name="Weissenbach J."/>
            <person name="Wincker P."/>
            <person name="Souciet J.L."/>
        </authorList>
    </citation>
    <scope>NUCLEOTIDE SEQUENCE [LARGE SCALE GENOMIC DNA]</scope>
    <source>
        <strain evidence="4">ATCC 36239 / CBS 767 / BCRC 21394 / JCM 1990 / NBRC 0083 / IGC 2968</strain>
    </source>
</reference>
<name>Q6BP38_DEBHA</name>
<dbReference type="VEuPathDB" id="FungiDB:DEHA2E16786g"/>
<dbReference type="EMBL" id="CR382137">
    <property type="protein sequence ID" value="CAG88288.1"/>
    <property type="molecule type" value="Genomic_DNA"/>
</dbReference>
<dbReference type="RefSeq" id="XP_460032.1">
    <property type="nucleotide sequence ID" value="XM_460032.1"/>
</dbReference>
<keyword evidence="4" id="KW-1185">Reference proteome</keyword>
<evidence type="ECO:0000313" key="3">
    <source>
        <dbReference type="EMBL" id="CAG88288.1"/>
    </source>
</evidence>
<dbReference type="eggNOG" id="ENOG502RQC8">
    <property type="taxonomic scope" value="Eukaryota"/>
</dbReference>
<evidence type="ECO:0000313" key="4">
    <source>
        <dbReference type="Proteomes" id="UP000000599"/>
    </source>
</evidence>
<sequence length="168" mass="19676">MFKLVHRYGIANKRFLNINKVYTKNVHKGTNEIQNQIRKKPTFRDLVKAPIFKSIFLTIVFGTAIVGLIDSRRELETLEQTYNSKFVILEEIIAKLEKGENVDIHRELKLVNKLTKNKYNTVTDIELDEQIDEILKMAESDGDEIRKESTEPETQKYDKSQIETNKFL</sequence>
<proteinExistence type="predicted"/>
<dbReference type="Pfam" id="PF17254">
    <property type="entry name" value="DUF5321"/>
    <property type="match status" value="1"/>
</dbReference>
<dbReference type="InParanoid" id="Q6BP38"/>
<dbReference type="InterPro" id="IPR035213">
    <property type="entry name" value="DUF5321"/>
</dbReference>
<dbReference type="OMA" id="YEAKFRI"/>
<dbReference type="GeneID" id="2901857"/>
<protein>
    <submittedName>
        <fullName evidence="3">DEHA2E16786p</fullName>
    </submittedName>
</protein>
<feature type="region of interest" description="Disordered" evidence="1">
    <location>
        <begin position="142"/>
        <end position="168"/>
    </location>
</feature>
<dbReference type="KEGG" id="dha:DEHA2E16786g"/>
<keyword evidence="2" id="KW-1133">Transmembrane helix</keyword>
<accession>Q6BP38</accession>
<feature type="compositionally biased region" description="Basic and acidic residues" evidence="1">
    <location>
        <begin position="142"/>
        <end position="161"/>
    </location>
</feature>
<dbReference type="AlphaFoldDB" id="Q6BP38"/>